<proteinExistence type="predicted"/>
<organism evidence="2">
    <name type="scientific">freshwater metagenome</name>
    <dbReference type="NCBI Taxonomy" id="449393"/>
    <lineage>
        <taxon>unclassified sequences</taxon>
        <taxon>metagenomes</taxon>
        <taxon>ecological metagenomes</taxon>
    </lineage>
</organism>
<dbReference type="AlphaFoldDB" id="A0A6J7EJ58"/>
<evidence type="ECO:0000313" key="2">
    <source>
        <dbReference type="EMBL" id="CAB4883427.1"/>
    </source>
</evidence>
<name>A0A6J7EJ58_9ZZZZ</name>
<evidence type="ECO:0000313" key="1">
    <source>
        <dbReference type="EMBL" id="CAB4826918.1"/>
    </source>
</evidence>
<dbReference type="EMBL" id="CAFABE010000031">
    <property type="protein sequence ID" value="CAB4826918.1"/>
    <property type="molecule type" value="Genomic_DNA"/>
</dbReference>
<protein>
    <submittedName>
        <fullName evidence="2">Unannotated protein</fullName>
    </submittedName>
</protein>
<gene>
    <name evidence="1" type="ORF">UFOPK3164_00824</name>
    <name evidence="2" type="ORF">UFOPK3427_01758</name>
    <name evidence="3" type="ORF">UFOPK4112_01476</name>
</gene>
<sequence>MLCDIASVRSVAKSPKDAHEWVSFEDEKEERTWRFDLTFLESNWECIFGNGCQGVLTGPAPELVQGCCSYGAHLVDKADAKKVKEKAKLLTDEEWQFKSVAPKNIIEKNEDGDLVTVLQDDACIFLNRPGFSGGPGCAFHVAAANHGESYVGWKPEVCWQLPLRREDEENDNDHVTTSIGQWERRHWGEGGAEFHWWCTEAPEAFIGSSRVVDSMKDELIEMVGKRNYSKLLAFVNERAERTKIGVPLAHPVMRKKEKTT</sequence>
<dbReference type="EMBL" id="CAFBLT010000003">
    <property type="protein sequence ID" value="CAB4883427.1"/>
    <property type="molecule type" value="Genomic_DNA"/>
</dbReference>
<accession>A0A6J7EJ58</accession>
<reference evidence="2" key="1">
    <citation type="submission" date="2020-05" db="EMBL/GenBank/DDBJ databases">
        <authorList>
            <person name="Chiriac C."/>
            <person name="Salcher M."/>
            <person name="Ghai R."/>
            <person name="Kavagutti S V."/>
        </authorList>
    </citation>
    <scope>NUCLEOTIDE SEQUENCE</scope>
</reference>
<dbReference type="Pfam" id="PF11307">
    <property type="entry name" value="DUF3109"/>
    <property type="match status" value="1"/>
</dbReference>
<dbReference type="EMBL" id="CAFBPM010000017">
    <property type="protein sequence ID" value="CAB5029351.1"/>
    <property type="molecule type" value="Genomic_DNA"/>
</dbReference>
<evidence type="ECO:0000313" key="3">
    <source>
        <dbReference type="EMBL" id="CAB5029351.1"/>
    </source>
</evidence>
<dbReference type="InterPro" id="IPR021458">
    <property type="entry name" value="Rv0495c"/>
</dbReference>